<evidence type="ECO:0000313" key="4">
    <source>
        <dbReference type="Proteomes" id="UP000178117"/>
    </source>
</evidence>
<dbReference type="PANTHER" id="PTHR12526:SF630">
    <property type="entry name" value="GLYCOSYLTRANSFERASE"/>
    <property type="match status" value="1"/>
</dbReference>
<proteinExistence type="predicted"/>
<dbReference type="EMBL" id="MGJZ01000035">
    <property type="protein sequence ID" value="OGN16241.1"/>
    <property type="molecule type" value="Genomic_DNA"/>
</dbReference>
<name>A0A1F8FTC7_9BACT</name>
<dbReference type="InterPro" id="IPR028098">
    <property type="entry name" value="Glyco_trans_4-like_N"/>
</dbReference>
<organism evidence="3 4">
    <name type="scientific">Candidatus Yanofskybacteria bacterium RIFCSPHIGHO2_02_FULL_50_12</name>
    <dbReference type="NCBI Taxonomy" id="1802685"/>
    <lineage>
        <taxon>Bacteria</taxon>
        <taxon>Candidatus Yanofskyibacteriota</taxon>
    </lineage>
</organism>
<evidence type="ECO:0000259" key="2">
    <source>
        <dbReference type="Pfam" id="PF13439"/>
    </source>
</evidence>
<reference evidence="3 4" key="1">
    <citation type="journal article" date="2016" name="Nat. Commun.">
        <title>Thousands of microbial genomes shed light on interconnected biogeochemical processes in an aquifer system.</title>
        <authorList>
            <person name="Anantharaman K."/>
            <person name="Brown C.T."/>
            <person name="Hug L.A."/>
            <person name="Sharon I."/>
            <person name="Castelle C.J."/>
            <person name="Probst A.J."/>
            <person name="Thomas B.C."/>
            <person name="Singh A."/>
            <person name="Wilkins M.J."/>
            <person name="Karaoz U."/>
            <person name="Brodie E.L."/>
            <person name="Williams K.H."/>
            <person name="Hubbard S.S."/>
            <person name="Banfield J.F."/>
        </authorList>
    </citation>
    <scope>NUCLEOTIDE SEQUENCE [LARGE SCALE GENOMIC DNA]</scope>
</reference>
<dbReference type="PANTHER" id="PTHR12526">
    <property type="entry name" value="GLYCOSYLTRANSFERASE"/>
    <property type="match status" value="1"/>
</dbReference>
<accession>A0A1F8FTC7</accession>
<dbReference type="Proteomes" id="UP000178117">
    <property type="component" value="Unassembled WGS sequence"/>
</dbReference>
<dbReference type="AlphaFoldDB" id="A0A1F8FTC7"/>
<dbReference type="Gene3D" id="3.40.50.2000">
    <property type="entry name" value="Glycogen Phosphorylase B"/>
    <property type="match status" value="2"/>
</dbReference>
<protein>
    <recommendedName>
        <fullName evidence="5">Glycosyltransferase subfamily 4-like N-terminal domain-containing protein</fullName>
    </recommendedName>
</protein>
<feature type="domain" description="Glycosyl transferase family 1" evidence="1">
    <location>
        <begin position="222"/>
        <end position="375"/>
    </location>
</feature>
<feature type="domain" description="Glycosyltransferase subfamily 4-like N-terminal" evidence="2">
    <location>
        <begin position="28"/>
        <end position="197"/>
    </location>
</feature>
<dbReference type="SUPFAM" id="SSF53756">
    <property type="entry name" value="UDP-Glycosyltransferase/glycogen phosphorylase"/>
    <property type="match status" value="1"/>
</dbReference>
<dbReference type="STRING" id="1802685.A3C88_02540"/>
<sequence length="395" mass="44644">MADEINPFGRAPEGLKKRVLFVITQSEMGGAQRFLATLLPYLDETRYELLVAAGKDGDDELMVVLNSHRIPWEKLKHLRRDIMPIEDVRGVFEIRNLIERFQPQTLFLCSSKAGFVGSLAAKLSRDVSPKVVYRIGGWTFNDPWPAWQRWLWRFLERISASWKDVIIVNNQSDLNQAQRIGIKPRNNLILIHNGLDPYRIALLPRDEARAKLMEMIPIPDKIPELTKIVGTIANLYPSKGLEHLITAARRLPEDTIVCIIGDGNLRPKLEELIDKYNLSHRAFLLGRVPQASQYLPGFDTFVLPSVKEGFPWSLLEAMAAKLPVVATRVGAVPEMIEDRKNGVLVDPASADQLGREIGAILGNEMTAREMGIQAHQTVLFKFSLDRMVEKIESVL</sequence>
<evidence type="ECO:0000313" key="3">
    <source>
        <dbReference type="EMBL" id="OGN16241.1"/>
    </source>
</evidence>
<gene>
    <name evidence="3" type="ORF">A3C88_02540</name>
</gene>
<dbReference type="InterPro" id="IPR001296">
    <property type="entry name" value="Glyco_trans_1"/>
</dbReference>
<comment type="caution">
    <text evidence="3">The sequence shown here is derived from an EMBL/GenBank/DDBJ whole genome shotgun (WGS) entry which is preliminary data.</text>
</comment>
<dbReference type="Pfam" id="PF00534">
    <property type="entry name" value="Glycos_transf_1"/>
    <property type="match status" value="1"/>
</dbReference>
<dbReference type="Pfam" id="PF13439">
    <property type="entry name" value="Glyco_transf_4"/>
    <property type="match status" value="1"/>
</dbReference>
<evidence type="ECO:0008006" key="5">
    <source>
        <dbReference type="Google" id="ProtNLM"/>
    </source>
</evidence>
<dbReference type="GO" id="GO:0016757">
    <property type="term" value="F:glycosyltransferase activity"/>
    <property type="evidence" value="ECO:0007669"/>
    <property type="project" value="InterPro"/>
</dbReference>
<evidence type="ECO:0000259" key="1">
    <source>
        <dbReference type="Pfam" id="PF00534"/>
    </source>
</evidence>